<dbReference type="EMBL" id="JANBQF010000227">
    <property type="protein sequence ID" value="KAJ2003365.1"/>
    <property type="molecule type" value="Genomic_DNA"/>
</dbReference>
<dbReference type="GO" id="GO:0003735">
    <property type="term" value="F:structural constituent of ribosome"/>
    <property type="evidence" value="ECO:0007669"/>
    <property type="project" value="InterPro"/>
</dbReference>
<dbReference type="GO" id="GO:0005840">
    <property type="term" value="C:ribosome"/>
    <property type="evidence" value="ECO:0007669"/>
    <property type="project" value="UniProtKB-KW"/>
</dbReference>
<dbReference type="Pfam" id="PF09812">
    <property type="entry name" value="MRP-L28"/>
    <property type="match status" value="1"/>
</dbReference>
<dbReference type="Gene3D" id="6.10.250.3440">
    <property type="match status" value="1"/>
</dbReference>
<dbReference type="InterPro" id="IPR042831">
    <property type="entry name" value="Ribosomal_mL40_fung"/>
</dbReference>
<evidence type="ECO:0000256" key="6">
    <source>
        <dbReference type="ARBA" id="ARBA00023274"/>
    </source>
</evidence>
<dbReference type="GO" id="GO:0032543">
    <property type="term" value="P:mitochondrial translation"/>
    <property type="evidence" value="ECO:0007669"/>
    <property type="project" value="InterPro"/>
</dbReference>
<dbReference type="AlphaFoldDB" id="A0A9W8BBS5"/>
<comment type="similarity">
    <text evidence="2">Belongs to the mitochondrion-specific ribosomal protein mL40 family.</text>
</comment>
<dbReference type="Proteomes" id="UP001150907">
    <property type="component" value="Unassembled WGS sequence"/>
</dbReference>
<keyword evidence="3" id="KW-0809">Transit peptide</keyword>
<dbReference type="GO" id="GO:0005739">
    <property type="term" value="C:mitochondrion"/>
    <property type="evidence" value="ECO:0007669"/>
    <property type="project" value="UniProtKB-SubCell"/>
</dbReference>
<name>A0A9W8BBS5_9FUNG</name>
<evidence type="ECO:0000256" key="4">
    <source>
        <dbReference type="ARBA" id="ARBA00022980"/>
    </source>
</evidence>
<dbReference type="PANTHER" id="PTHR39150:SF1">
    <property type="entry name" value="LARGE RIBOSOMAL SUBUNIT PROTEIN ML40"/>
    <property type="match status" value="1"/>
</dbReference>
<evidence type="ECO:0000256" key="2">
    <source>
        <dbReference type="ARBA" id="ARBA00009360"/>
    </source>
</evidence>
<evidence type="ECO:0000313" key="9">
    <source>
        <dbReference type="EMBL" id="KAJ2003365.1"/>
    </source>
</evidence>
<dbReference type="OrthoDB" id="2098203at2759"/>
<evidence type="ECO:0000256" key="3">
    <source>
        <dbReference type="ARBA" id="ARBA00022946"/>
    </source>
</evidence>
<evidence type="ECO:0000313" key="10">
    <source>
        <dbReference type="Proteomes" id="UP001150907"/>
    </source>
</evidence>
<comment type="subcellular location">
    <subcellularLocation>
        <location evidence="1">Mitochondrion</location>
    </subcellularLocation>
</comment>
<gene>
    <name evidence="9" type="ORF">H4R26_003118</name>
</gene>
<evidence type="ECO:0000256" key="1">
    <source>
        <dbReference type="ARBA" id="ARBA00004173"/>
    </source>
</evidence>
<evidence type="ECO:0000256" key="5">
    <source>
        <dbReference type="ARBA" id="ARBA00023128"/>
    </source>
</evidence>
<dbReference type="PANTHER" id="PTHR39150">
    <property type="entry name" value="54S RIBOSOMAL PROTEIN L28, MITOCHONDRIAL"/>
    <property type="match status" value="1"/>
</dbReference>
<sequence>MSALGRFAAGSSLSTSRRAWIGRASKAAKETVKRTAASGTRAGGPSHQTSDARYEMMKQILFQEEARQPPQLSDEDMDRHMTILRAQKIYRMGESAKRRSEREGKFEAMRRAYDALEALDERLFDGACQKEANMTFPRQMRVATETPPTRVWDYLK</sequence>
<protein>
    <recommendedName>
        <fullName evidence="7">Large ribosomal subunit protein mL40</fullName>
    </recommendedName>
</protein>
<keyword evidence="5" id="KW-0496">Mitochondrion</keyword>
<dbReference type="InterPro" id="IPR019192">
    <property type="entry name" value="Ribosomal_mL40"/>
</dbReference>
<evidence type="ECO:0000256" key="7">
    <source>
        <dbReference type="ARBA" id="ARBA00035192"/>
    </source>
</evidence>
<comment type="caution">
    <text evidence="9">The sequence shown here is derived from an EMBL/GenBank/DDBJ whole genome shotgun (WGS) entry which is preliminary data.</text>
</comment>
<keyword evidence="6" id="KW-0687">Ribonucleoprotein</keyword>
<accession>A0A9W8BBS5</accession>
<organism evidence="9 10">
    <name type="scientific">Coemansia thaxteri</name>
    <dbReference type="NCBI Taxonomy" id="2663907"/>
    <lineage>
        <taxon>Eukaryota</taxon>
        <taxon>Fungi</taxon>
        <taxon>Fungi incertae sedis</taxon>
        <taxon>Zoopagomycota</taxon>
        <taxon>Kickxellomycotina</taxon>
        <taxon>Kickxellomycetes</taxon>
        <taxon>Kickxellales</taxon>
        <taxon>Kickxellaceae</taxon>
        <taxon>Coemansia</taxon>
    </lineage>
</organism>
<evidence type="ECO:0000256" key="8">
    <source>
        <dbReference type="SAM" id="MobiDB-lite"/>
    </source>
</evidence>
<proteinExistence type="inferred from homology"/>
<keyword evidence="4" id="KW-0689">Ribosomal protein</keyword>
<keyword evidence="10" id="KW-1185">Reference proteome</keyword>
<dbReference type="GO" id="GO:1990904">
    <property type="term" value="C:ribonucleoprotein complex"/>
    <property type="evidence" value="ECO:0007669"/>
    <property type="project" value="UniProtKB-KW"/>
</dbReference>
<feature type="region of interest" description="Disordered" evidence="8">
    <location>
        <begin position="24"/>
        <end position="50"/>
    </location>
</feature>
<reference evidence="9" key="1">
    <citation type="submission" date="2022-07" db="EMBL/GenBank/DDBJ databases">
        <title>Phylogenomic reconstructions and comparative analyses of Kickxellomycotina fungi.</title>
        <authorList>
            <person name="Reynolds N.K."/>
            <person name="Stajich J.E."/>
            <person name="Barry K."/>
            <person name="Grigoriev I.V."/>
            <person name="Crous P."/>
            <person name="Smith M.E."/>
        </authorList>
    </citation>
    <scope>NUCLEOTIDE SEQUENCE</scope>
    <source>
        <strain evidence="9">IMI 214461</strain>
    </source>
</reference>